<dbReference type="InterPro" id="IPR001296">
    <property type="entry name" value="Glyco_trans_1"/>
</dbReference>
<dbReference type="EMBL" id="ATBP01002022">
    <property type="protein sequence ID" value="ETR66382.1"/>
    <property type="molecule type" value="Genomic_DNA"/>
</dbReference>
<organism evidence="2 3">
    <name type="scientific">Candidatus Magnetoglobus multicellularis str. Araruama</name>
    <dbReference type="NCBI Taxonomy" id="890399"/>
    <lineage>
        <taxon>Bacteria</taxon>
        <taxon>Pseudomonadati</taxon>
        <taxon>Thermodesulfobacteriota</taxon>
        <taxon>Desulfobacteria</taxon>
        <taxon>Desulfobacterales</taxon>
        <taxon>Desulfobacteraceae</taxon>
        <taxon>Candidatus Magnetoglobus</taxon>
    </lineage>
</organism>
<evidence type="ECO:0000313" key="2">
    <source>
        <dbReference type="EMBL" id="ETR66382.1"/>
    </source>
</evidence>
<dbReference type="Pfam" id="PF00534">
    <property type="entry name" value="Glycos_transf_1"/>
    <property type="match status" value="1"/>
</dbReference>
<dbReference type="InterPro" id="IPR050194">
    <property type="entry name" value="Glycosyltransferase_grp1"/>
</dbReference>
<dbReference type="GO" id="GO:0016757">
    <property type="term" value="F:glycosyltransferase activity"/>
    <property type="evidence" value="ECO:0007669"/>
    <property type="project" value="InterPro"/>
</dbReference>
<dbReference type="PANTHER" id="PTHR45947">
    <property type="entry name" value="SULFOQUINOVOSYL TRANSFERASE SQD2"/>
    <property type="match status" value="1"/>
</dbReference>
<feature type="domain" description="Glycosyl transferase family 1" evidence="1">
    <location>
        <begin position="3"/>
        <end position="123"/>
    </location>
</feature>
<reference evidence="3" key="1">
    <citation type="submission" date="2012-11" db="EMBL/GenBank/DDBJ databases">
        <authorList>
            <person name="Lucero-Rivera Y.E."/>
            <person name="Tovar-Ramirez D."/>
        </authorList>
    </citation>
    <scope>NUCLEOTIDE SEQUENCE [LARGE SCALE GENOMIC DNA]</scope>
    <source>
        <strain evidence="3">Araruama</strain>
    </source>
</reference>
<comment type="caution">
    <text evidence="2">The sequence shown here is derived from an EMBL/GenBank/DDBJ whole genome shotgun (WGS) entry which is preliminary data.</text>
</comment>
<dbReference type="AlphaFoldDB" id="A0A1V1NUX0"/>
<dbReference type="SUPFAM" id="SSF53756">
    <property type="entry name" value="UDP-Glycosyltransferase/glycogen phosphorylase"/>
    <property type="match status" value="1"/>
</dbReference>
<evidence type="ECO:0000313" key="3">
    <source>
        <dbReference type="Proteomes" id="UP000189670"/>
    </source>
</evidence>
<proteinExistence type="predicted"/>
<sequence length="150" mass="17190">MLIDVFNKHPELSLTIVGSGPQNHYLKSIAAGNIHFYSHIDNTILFRIYLEHDVFILPSLKEPWGLVVDEALYYGLPVIVSSHAGCHSELVVDGKHGIVFDPTNQQQLEKAILKMTNEKNYYAYQKSVRQIDFYQRDEIQILAYRLGISL</sequence>
<gene>
    <name evidence="2" type="ORF">OMM_12863</name>
</gene>
<accession>A0A1V1NUX0</accession>
<name>A0A1V1NUX0_9BACT</name>
<dbReference type="PANTHER" id="PTHR45947:SF3">
    <property type="entry name" value="SULFOQUINOVOSYL TRANSFERASE SQD2"/>
    <property type="match status" value="1"/>
</dbReference>
<dbReference type="Proteomes" id="UP000189670">
    <property type="component" value="Unassembled WGS sequence"/>
</dbReference>
<protein>
    <recommendedName>
        <fullName evidence="1">Glycosyl transferase family 1 domain-containing protein</fullName>
    </recommendedName>
</protein>
<evidence type="ECO:0000259" key="1">
    <source>
        <dbReference type="Pfam" id="PF00534"/>
    </source>
</evidence>
<dbReference type="CDD" id="cd03801">
    <property type="entry name" value="GT4_PimA-like"/>
    <property type="match status" value="1"/>
</dbReference>
<dbReference type="Gene3D" id="3.40.50.2000">
    <property type="entry name" value="Glycogen Phosphorylase B"/>
    <property type="match status" value="1"/>
</dbReference>